<dbReference type="InterPro" id="IPR050248">
    <property type="entry name" value="Polysacc_deacetylase_ArnD"/>
</dbReference>
<dbReference type="InterPro" id="IPR002509">
    <property type="entry name" value="NODB_dom"/>
</dbReference>
<keyword evidence="1" id="KW-0812">Transmembrane</keyword>
<name>A0A2A6DYT1_9BACL</name>
<dbReference type="InterPro" id="IPR011330">
    <property type="entry name" value="Glyco_hydro/deAcase_b/a-brl"/>
</dbReference>
<dbReference type="AlphaFoldDB" id="A0A2A6DYT1"/>
<proteinExistence type="predicted"/>
<dbReference type="Gene3D" id="3.20.20.370">
    <property type="entry name" value="Glycoside hydrolase/deacetylase"/>
    <property type="match status" value="1"/>
</dbReference>
<dbReference type="Pfam" id="PF01522">
    <property type="entry name" value="Polysacc_deac_1"/>
    <property type="match status" value="1"/>
</dbReference>
<keyword evidence="1" id="KW-1133">Transmembrane helix</keyword>
<evidence type="ECO:0000313" key="3">
    <source>
        <dbReference type="EMBL" id="PDO09852.1"/>
    </source>
</evidence>
<dbReference type="CDD" id="cd10959">
    <property type="entry name" value="CE4_NodB_like_3"/>
    <property type="match status" value="1"/>
</dbReference>
<reference evidence="3 4" key="1">
    <citation type="submission" date="2016-12" db="EMBL/GenBank/DDBJ databases">
        <title>Candidatus Reconcilibacillus cellulovorans genome.</title>
        <authorList>
            <person name="Kolinko S."/>
            <person name="Wu Y.-W."/>
            <person name="Tachea F."/>
            <person name="Denzel E."/>
            <person name="Hiras J."/>
            <person name="Baecker N."/>
            <person name="Chan L.J."/>
            <person name="Eichorst S.A."/>
            <person name="Frey D."/>
            <person name="Adams P.D."/>
            <person name="Pray T."/>
            <person name="Tanjore D."/>
            <person name="Petzold C.J."/>
            <person name="Gladden J.M."/>
            <person name="Simmons B.A."/>
            <person name="Singer S.W."/>
        </authorList>
    </citation>
    <scope>NUCLEOTIDE SEQUENCE [LARGE SCALE GENOMIC DNA]</scope>
    <source>
        <strain evidence="3">JTherm</strain>
    </source>
</reference>
<evidence type="ECO:0000313" key="4">
    <source>
        <dbReference type="Proteomes" id="UP000243688"/>
    </source>
</evidence>
<dbReference type="Proteomes" id="UP000243688">
    <property type="component" value="Unassembled WGS sequence"/>
</dbReference>
<dbReference type="PANTHER" id="PTHR10587">
    <property type="entry name" value="GLYCOSYL TRANSFERASE-RELATED"/>
    <property type="match status" value="1"/>
</dbReference>
<dbReference type="GO" id="GO:0016810">
    <property type="term" value="F:hydrolase activity, acting on carbon-nitrogen (but not peptide) bonds"/>
    <property type="evidence" value="ECO:0007669"/>
    <property type="project" value="InterPro"/>
</dbReference>
<evidence type="ECO:0000259" key="2">
    <source>
        <dbReference type="PROSITE" id="PS51677"/>
    </source>
</evidence>
<dbReference type="SUPFAM" id="SSF88713">
    <property type="entry name" value="Glycoside hydrolase/deacetylase"/>
    <property type="match status" value="1"/>
</dbReference>
<dbReference type="Pfam" id="PF22790">
    <property type="entry name" value="YkoP"/>
    <property type="match status" value="1"/>
</dbReference>
<dbReference type="PROSITE" id="PS51677">
    <property type="entry name" value="NODB"/>
    <property type="match status" value="1"/>
</dbReference>
<dbReference type="GO" id="GO:0005975">
    <property type="term" value="P:carbohydrate metabolic process"/>
    <property type="evidence" value="ECO:0007669"/>
    <property type="project" value="InterPro"/>
</dbReference>
<comment type="caution">
    <text evidence="3">The sequence shown here is derived from an EMBL/GenBank/DDBJ whole genome shotgun (WGS) entry which is preliminary data.</text>
</comment>
<protein>
    <recommendedName>
        <fullName evidence="2">NodB homology domain-containing protein</fullName>
    </recommendedName>
</protein>
<accession>A0A2A6DYT1</accession>
<dbReference type="PANTHER" id="PTHR10587:SF137">
    <property type="entry name" value="4-DEOXY-4-FORMAMIDO-L-ARABINOSE-PHOSPHOUNDECAPRENOL DEFORMYLASE ARND-RELATED"/>
    <property type="match status" value="1"/>
</dbReference>
<feature type="domain" description="NodB homology" evidence="2">
    <location>
        <begin position="38"/>
        <end position="224"/>
    </location>
</feature>
<dbReference type="EMBL" id="MOXJ01000026">
    <property type="protein sequence ID" value="PDO09852.1"/>
    <property type="molecule type" value="Genomic_DNA"/>
</dbReference>
<evidence type="ECO:0000256" key="1">
    <source>
        <dbReference type="SAM" id="Phobius"/>
    </source>
</evidence>
<keyword evidence="1" id="KW-0472">Membrane</keyword>
<dbReference type="InterPro" id="IPR054467">
    <property type="entry name" value="YkoP-like_dom"/>
</dbReference>
<sequence>MELMIDWLKWFAVFYAVVPSLLARLFGFRALRRIRCANRVALTFDDGPDPVYTPRLLDLLRRYGVRATFFLVGERVEKYPDLVRRIRDEGHLLGIHNHRHRANWLMSPFGVRKKQLARTADAIERCTGERPRYYRPPWGLINLFDLTLPRTYRIVLWSVMGWDWWQASARQRLRKQLLDVRGGDIVLLHDCGETPGANRKAPEAMLGALEDTLPVLIGRGVEFVRIDELEETAEQLAKPSRLKRLVVGAWLCWERVVAAVLRFRAVGGPDSLLRFRIAKYHRRMPLPLGDDVTLRRGDRIVELHFDNARLYRLSLEASSAVQLAVMLLREVERLLPVLADTIASSPKARLARALYGISLIHRGPERFGFRIYDLPDGFFTRLTGVYLRLLLAAVHPSGKNRLRERPELLVPKQIAMPLEDLFRRHGTRRGHGEPRSASAGETA</sequence>
<feature type="transmembrane region" description="Helical" evidence="1">
    <location>
        <begin position="12"/>
        <end position="31"/>
    </location>
</feature>
<organism evidence="3 4">
    <name type="scientific">Candidatus Reconcilbacillus cellulovorans</name>
    <dbReference type="NCBI Taxonomy" id="1906605"/>
    <lineage>
        <taxon>Bacteria</taxon>
        <taxon>Bacillati</taxon>
        <taxon>Bacillota</taxon>
        <taxon>Bacilli</taxon>
        <taxon>Bacillales</taxon>
        <taxon>Paenibacillaceae</taxon>
        <taxon>Candidatus Reconcilbacillus</taxon>
    </lineage>
</organism>
<gene>
    <name evidence="3" type="ORF">BLM47_10415</name>
</gene>